<reference evidence="2" key="1">
    <citation type="submission" date="2016-11" db="UniProtKB">
        <authorList>
            <consortium name="WormBaseParasite"/>
        </authorList>
    </citation>
    <scope>IDENTIFICATION</scope>
</reference>
<keyword evidence="1" id="KW-1185">Reference proteome</keyword>
<accession>A0A1I7WDY8</accession>
<evidence type="ECO:0000313" key="2">
    <source>
        <dbReference type="WBParaSite" id="Hba_03152"/>
    </source>
</evidence>
<organism evidence="1 2">
    <name type="scientific">Heterorhabditis bacteriophora</name>
    <name type="common">Entomopathogenic nematode worm</name>
    <dbReference type="NCBI Taxonomy" id="37862"/>
    <lineage>
        <taxon>Eukaryota</taxon>
        <taxon>Metazoa</taxon>
        <taxon>Ecdysozoa</taxon>
        <taxon>Nematoda</taxon>
        <taxon>Chromadorea</taxon>
        <taxon>Rhabditida</taxon>
        <taxon>Rhabditina</taxon>
        <taxon>Rhabditomorpha</taxon>
        <taxon>Strongyloidea</taxon>
        <taxon>Heterorhabditidae</taxon>
        <taxon>Heterorhabditis</taxon>
    </lineage>
</organism>
<dbReference type="WBParaSite" id="Hba_03152">
    <property type="protein sequence ID" value="Hba_03152"/>
    <property type="gene ID" value="Hba_03152"/>
</dbReference>
<dbReference type="Proteomes" id="UP000095283">
    <property type="component" value="Unplaced"/>
</dbReference>
<dbReference type="AlphaFoldDB" id="A0A1I7WDY8"/>
<sequence length="68" mass="7883">MANKIESGVIYMAHQLNEMFTYYILTNQNPNWWGVISLCLQLSDAQVIQFEMFGIESDNIPNPLPMRC</sequence>
<protein>
    <submittedName>
        <fullName evidence="2">Sen15 domain-containing protein</fullName>
    </submittedName>
</protein>
<proteinExistence type="predicted"/>
<evidence type="ECO:0000313" key="1">
    <source>
        <dbReference type="Proteomes" id="UP000095283"/>
    </source>
</evidence>
<name>A0A1I7WDY8_HETBA</name>